<dbReference type="SUPFAM" id="SSF52540">
    <property type="entry name" value="P-loop containing nucleoside triphosphate hydrolases"/>
    <property type="match status" value="1"/>
</dbReference>
<dbReference type="PROSITE" id="PS50893">
    <property type="entry name" value="ABC_TRANSPORTER_2"/>
    <property type="match status" value="1"/>
</dbReference>
<dbReference type="AlphaFoldDB" id="A0A7G8T907"/>
<reference evidence="5 6" key="1">
    <citation type="submission" date="2020-08" db="EMBL/GenBank/DDBJ databases">
        <title>The isolate Caproiciproducens sp. 7D4C2 produces n-caproate at mildly acidic conditions from hexoses: genome and rBOX comparison with related strains and chain-elongating bacteria.</title>
        <authorList>
            <person name="Esquivel-Elizondo S."/>
            <person name="Bagci C."/>
            <person name="Temovska M."/>
            <person name="Jeon B.S."/>
            <person name="Bessarab I."/>
            <person name="Williams R.B.H."/>
            <person name="Huson D.H."/>
            <person name="Angenent L.T."/>
        </authorList>
    </citation>
    <scope>NUCLEOTIDE SEQUENCE [LARGE SCALE GENOMIC DNA]</scope>
    <source>
        <strain evidence="5 6">7D4C2</strain>
    </source>
</reference>
<dbReference type="PANTHER" id="PTHR43204:SF1">
    <property type="entry name" value="ABC TRANSPORTER I FAMILY MEMBER 6, CHLOROPLASTIC"/>
    <property type="match status" value="1"/>
</dbReference>
<dbReference type="NCBIfam" id="TIGR01978">
    <property type="entry name" value="sufC"/>
    <property type="match status" value="1"/>
</dbReference>
<protein>
    <submittedName>
        <fullName evidence="5">Fe-S cluster assembly ATPase SufC</fullName>
    </submittedName>
</protein>
<dbReference type="Gene3D" id="3.40.50.300">
    <property type="entry name" value="P-loop containing nucleotide triphosphate hydrolases"/>
    <property type="match status" value="1"/>
</dbReference>
<evidence type="ECO:0000313" key="5">
    <source>
        <dbReference type="EMBL" id="QNK40098.1"/>
    </source>
</evidence>
<evidence type="ECO:0000256" key="1">
    <source>
        <dbReference type="ARBA" id="ARBA00006216"/>
    </source>
</evidence>
<accession>A0A7G8T907</accession>
<dbReference type="InterPro" id="IPR027417">
    <property type="entry name" value="P-loop_NTPase"/>
</dbReference>
<evidence type="ECO:0000256" key="3">
    <source>
        <dbReference type="ARBA" id="ARBA00022840"/>
    </source>
</evidence>
<organism evidence="5 6">
    <name type="scientific">Caproicibacter fermentans</name>
    <dbReference type="NCBI Taxonomy" id="2576756"/>
    <lineage>
        <taxon>Bacteria</taxon>
        <taxon>Bacillati</taxon>
        <taxon>Bacillota</taxon>
        <taxon>Clostridia</taxon>
        <taxon>Eubacteriales</taxon>
        <taxon>Acutalibacteraceae</taxon>
        <taxon>Caproicibacter</taxon>
    </lineage>
</organism>
<evidence type="ECO:0000313" key="6">
    <source>
        <dbReference type="Proteomes" id="UP000515909"/>
    </source>
</evidence>
<dbReference type="PANTHER" id="PTHR43204">
    <property type="entry name" value="ABC TRANSPORTER I FAMILY MEMBER 6, CHLOROPLASTIC"/>
    <property type="match status" value="1"/>
</dbReference>
<name>A0A7G8T907_9FIRM</name>
<dbReference type="SMART" id="SM00382">
    <property type="entry name" value="AAA"/>
    <property type="match status" value="1"/>
</dbReference>
<dbReference type="GO" id="GO:0016887">
    <property type="term" value="F:ATP hydrolysis activity"/>
    <property type="evidence" value="ECO:0007669"/>
    <property type="project" value="InterPro"/>
</dbReference>
<gene>
    <name evidence="5" type="primary">sufC</name>
    <name evidence="5" type="ORF">HCR03_15570</name>
</gene>
<dbReference type="Pfam" id="PF00005">
    <property type="entry name" value="ABC_tran"/>
    <property type="match status" value="1"/>
</dbReference>
<comment type="similarity">
    <text evidence="1">Belongs to the ABC transporter superfamily. Ycf16 family.</text>
</comment>
<dbReference type="KEGG" id="cfem:HCR03_15570"/>
<dbReference type="InterPro" id="IPR003439">
    <property type="entry name" value="ABC_transporter-like_ATP-bd"/>
</dbReference>
<evidence type="ECO:0000256" key="2">
    <source>
        <dbReference type="ARBA" id="ARBA00022741"/>
    </source>
</evidence>
<proteinExistence type="inferred from homology"/>
<dbReference type="Proteomes" id="UP000515909">
    <property type="component" value="Chromosome"/>
</dbReference>
<dbReference type="InterPro" id="IPR003593">
    <property type="entry name" value="AAA+_ATPase"/>
</dbReference>
<feature type="domain" description="ABC transporter" evidence="4">
    <location>
        <begin position="8"/>
        <end position="248"/>
    </location>
</feature>
<dbReference type="EMBL" id="CP060286">
    <property type="protein sequence ID" value="QNK40098.1"/>
    <property type="molecule type" value="Genomic_DNA"/>
</dbReference>
<evidence type="ECO:0000259" key="4">
    <source>
        <dbReference type="PROSITE" id="PS50893"/>
    </source>
</evidence>
<dbReference type="CDD" id="cd03217">
    <property type="entry name" value="ABC_FeS_Assembly"/>
    <property type="match status" value="1"/>
</dbReference>
<dbReference type="GO" id="GO:0005524">
    <property type="term" value="F:ATP binding"/>
    <property type="evidence" value="ECO:0007669"/>
    <property type="project" value="UniProtKB-KW"/>
</dbReference>
<keyword evidence="2" id="KW-0547">Nucleotide-binding</keyword>
<dbReference type="InterPro" id="IPR010230">
    <property type="entry name" value="FeS-cluster_ATPase_SufC"/>
</dbReference>
<sequence>MEKSVQLLEIRDLAVSVEGNQILSGLNLTVGKGEVHVLMGPNGAGKSTLVNTVMGHPQYHVDGGSILFDGQDITNAPANERAKAGLFLSFQNPEEVPGISLENFMRTSRYAVTGKPVKLFAYKKELAQKMEELHMDEEYASRYLNVGFSGGEKKKSEILQMLMLNPKLAILDETDSGLDVDAVKIVSKGVEKFRNGENSLLIITHNTKILDFLPVDAVHILMGGRIQQTGDRTLIDRINESGFQGLEAV</sequence>
<keyword evidence="3" id="KW-0067">ATP-binding</keyword>